<dbReference type="InterPro" id="IPR056120">
    <property type="entry name" value="DUF7703"/>
</dbReference>
<evidence type="ECO:0000259" key="2">
    <source>
        <dbReference type="Pfam" id="PF24802"/>
    </source>
</evidence>
<evidence type="ECO:0000256" key="1">
    <source>
        <dbReference type="SAM" id="Phobius"/>
    </source>
</evidence>
<evidence type="ECO:0000313" key="4">
    <source>
        <dbReference type="Proteomes" id="UP001174936"/>
    </source>
</evidence>
<proteinExistence type="predicted"/>
<keyword evidence="4" id="KW-1185">Reference proteome</keyword>
<comment type="caution">
    <text evidence="3">The sequence shown here is derived from an EMBL/GenBank/DDBJ whole genome shotgun (WGS) entry which is preliminary data.</text>
</comment>
<feature type="transmembrane region" description="Helical" evidence="1">
    <location>
        <begin position="94"/>
        <end position="117"/>
    </location>
</feature>
<dbReference type="Proteomes" id="UP001174936">
    <property type="component" value="Unassembled WGS sequence"/>
</dbReference>
<dbReference type="Pfam" id="PF24802">
    <property type="entry name" value="DUF7703"/>
    <property type="match status" value="1"/>
</dbReference>
<protein>
    <recommendedName>
        <fullName evidence="2">DUF7703 domain-containing protein</fullName>
    </recommendedName>
</protein>
<evidence type="ECO:0000313" key="3">
    <source>
        <dbReference type="EMBL" id="KAK0641303.1"/>
    </source>
</evidence>
<dbReference type="PANTHER" id="PTHR37013">
    <property type="entry name" value="INTEGRAL MEMBRANE PROTEIN (AFU_ORTHOLOGUE AFUA_1G05950)-RELATED"/>
    <property type="match status" value="1"/>
</dbReference>
<feature type="transmembrane region" description="Helical" evidence="1">
    <location>
        <begin position="29"/>
        <end position="50"/>
    </location>
</feature>
<gene>
    <name evidence="3" type="ORF">B0T16DRAFT_333842</name>
</gene>
<keyword evidence="1" id="KW-0472">Membrane</keyword>
<dbReference type="EMBL" id="JAULSV010000006">
    <property type="protein sequence ID" value="KAK0641303.1"/>
    <property type="molecule type" value="Genomic_DNA"/>
</dbReference>
<feature type="transmembrane region" description="Helical" evidence="1">
    <location>
        <begin position="137"/>
        <end position="158"/>
    </location>
</feature>
<accession>A0AA40CKZ2</accession>
<dbReference type="AlphaFoldDB" id="A0AA40CKZ2"/>
<feature type="transmembrane region" description="Helical" evidence="1">
    <location>
        <begin position="179"/>
        <end position="200"/>
    </location>
</feature>
<sequence>MIAFPCVALYNVVELNFIIMATFKRRSGLYFWSFLAATWGIAPHAIASLVQLFRPDLVGPGLVTLYLTGWWFMVTGQSLVLYSRLHLVLQNTKILRLVLAMILTNVFILHLPITILAYGKDAGIKAFRPPYNVWERIQITIFFLQEVIISSLYIYEAVKLMRMRRVFALNDDKGRARRLILHLFIVNVIIVLLDINIILFEFTGLHNIQTSYKVLVYSVKLKIEFSILNKLVELTRSVSRMTSDNDTPVNRVARLPEFVDPERHMQMQNGALDGSSLENDIWTGPEAKQGTTTEVVVREKEEAKRMSVED</sequence>
<feature type="transmembrane region" description="Helical" evidence="1">
    <location>
        <begin position="62"/>
        <end position="82"/>
    </location>
</feature>
<name>A0AA40CKZ2_9PEZI</name>
<organism evidence="3 4">
    <name type="scientific">Cercophora newfieldiana</name>
    <dbReference type="NCBI Taxonomy" id="92897"/>
    <lineage>
        <taxon>Eukaryota</taxon>
        <taxon>Fungi</taxon>
        <taxon>Dikarya</taxon>
        <taxon>Ascomycota</taxon>
        <taxon>Pezizomycotina</taxon>
        <taxon>Sordariomycetes</taxon>
        <taxon>Sordariomycetidae</taxon>
        <taxon>Sordariales</taxon>
        <taxon>Lasiosphaeriaceae</taxon>
        <taxon>Cercophora</taxon>
    </lineage>
</organism>
<keyword evidence="1" id="KW-1133">Transmembrane helix</keyword>
<feature type="domain" description="DUF7703" evidence="2">
    <location>
        <begin position="1"/>
        <end position="237"/>
    </location>
</feature>
<keyword evidence="1" id="KW-0812">Transmembrane</keyword>
<dbReference type="PANTHER" id="PTHR37013:SF3">
    <property type="entry name" value="INTEGRAL MEMBRANE PROTEIN (AFU_ORTHOLOGUE AFUA_1G05950)"/>
    <property type="match status" value="1"/>
</dbReference>
<reference evidence="3" key="1">
    <citation type="submission" date="2023-06" db="EMBL/GenBank/DDBJ databases">
        <title>Genome-scale phylogeny and comparative genomics of the fungal order Sordariales.</title>
        <authorList>
            <consortium name="Lawrence Berkeley National Laboratory"/>
            <person name="Hensen N."/>
            <person name="Bonometti L."/>
            <person name="Westerberg I."/>
            <person name="Brannstrom I.O."/>
            <person name="Guillou S."/>
            <person name="Cros-Aarteil S."/>
            <person name="Calhoun S."/>
            <person name="Haridas S."/>
            <person name="Kuo A."/>
            <person name="Mondo S."/>
            <person name="Pangilinan J."/>
            <person name="Riley R."/>
            <person name="Labutti K."/>
            <person name="Andreopoulos B."/>
            <person name="Lipzen A."/>
            <person name="Chen C."/>
            <person name="Yanf M."/>
            <person name="Daum C."/>
            <person name="Ng V."/>
            <person name="Clum A."/>
            <person name="Steindorff A."/>
            <person name="Ohm R."/>
            <person name="Martin F."/>
            <person name="Silar P."/>
            <person name="Natvig D."/>
            <person name="Lalanne C."/>
            <person name="Gautier V."/>
            <person name="Ament-Velasquez S.L."/>
            <person name="Kruys A."/>
            <person name="Hutchinson M.I."/>
            <person name="Powell A.J."/>
            <person name="Barry K."/>
            <person name="Miller A.N."/>
            <person name="Grigoriev I.V."/>
            <person name="Debuchy R."/>
            <person name="Gladieux P."/>
            <person name="Thoren M.H."/>
            <person name="Johannesson H."/>
        </authorList>
    </citation>
    <scope>NUCLEOTIDE SEQUENCE</scope>
    <source>
        <strain evidence="3">SMH2532-1</strain>
    </source>
</reference>